<keyword evidence="4 7" id="KW-0408">Iron</keyword>
<evidence type="ECO:0000313" key="9">
    <source>
        <dbReference type="Proteomes" id="UP000555728"/>
    </source>
</evidence>
<evidence type="ECO:0000256" key="6">
    <source>
        <dbReference type="ARBA" id="ARBA00034078"/>
    </source>
</evidence>
<dbReference type="PANTHER" id="PTHR43342:SF2">
    <property type="entry name" value="POTENTIAL NAD-REDUCING HYDROGENASE SUBUNIT"/>
    <property type="match status" value="1"/>
</dbReference>
<dbReference type="PANTHER" id="PTHR43342">
    <property type="entry name" value="NADH-QUINONE OXIDOREDUCTASE, E SUBUNIT"/>
    <property type="match status" value="1"/>
</dbReference>
<evidence type="ECO:0000256" key="1">
    <source>
        <dbReference type="ARBA" id="ARBA00010643"/>
    </source>
</evidence>
<name>A0A7W6RXR2_9PROT</name>
<dbReference type="NCBIfam" id="NF004638">
    <property type="entry name" value="PRK05988.1"/>
    <property type="match status" value="1"/>
</dbReference>
<feature type="binding site" evidence="7">
    <location>
        <position position="113"/>
    </location>
    <ligand>
        <name>[2Fe-2S] cluster</name>
        <dbReference type="ChEBI" id="CHEBI:190135"/>
    </ligand>
</feature>
<dbReference type="EMBL" id="JACIGI010000005">
    <property type="protein sequence ID" value="MBB4285097.1"/>
    <property type="molecule type" value="Genomic_DNA"/>
</dbReference>
<dbReference type="InterPro" id="IPR036249">
    <property type="entry name" value="Thioredoxin-like_sf"/>
</dbReference>
<dbReference type="PROSITE" id="PS01099">
    <property type="entry name" value="COMPLEX1_24K"/>
    <property type="match status" value="1"/>
</dbReference>
<dbReference type="Proteomes" id="UP000555728">
    <property type="component" value="Unassembled WGS sequence"/>
</dbReference>
<dbReference type="Gene3D" id="1.10.10.1590">
    <property type="entry name" value="NADH-quinone oxidoreductase subunit E"/>
    <property type="match status" value="1"/>
</dbReference>
<reference evidence="8 9" key="1">
    <citation type="submission" date="2020-08" db="EMBL/GenBank/DDBJ databases">
        <title>Genome sequencing of Purple Non-Sulfur Bacteria from various extreme environments.</title>
        <authorList>
            <person name="Mayer M."/>
        </authorList>
    </citation>
    <scope>NUCLEOTIDE SEQUENCE [LARGE SCALE GENOMIC DNA]</scope>
    <source>
        <strain evidence="8 9">JA135</strain>
    </source>
</reference>
<evidence type="ECO:0000256" key="5">
    <source>
        <dbReference type="ARBA" id="ARBA00023014"/>
    </source>
</evidence>
<dbReference type="InterPro" id="IPR028431">
    <property type="entry name" value="NADP_DH_HndA-like"/>
</dbReference>
<evidence type="ECO:0000256" key="7">
    <source>
        <dbReference type="PIRSR" id="PIRSR000216-1"/>
    </source>
</evidence>
<dbReference type="GO" id="GO:0051537">
    <property type="term" value="F:2 iron, 2 sulfur cluster binding"/>
    <property type="evidence" value="ECO:0007669"/>
    <property type="project" value="UniProtKB-KW"/>
</dbReference>
<dbReference type="Pfam" id="PF01257">
    <property type="entry name" value="2Fe-2S_thioredx"/>
    <property type="match status" value="1"/>
</dbReference>
<feature type="binding site" evidence="7">
    <location>
        <position position="68"/>
    </location>
    <ligand>
        <name>[2Fe-2S] cluster</name>
        <dbReference type="ChEBI" id="CHEBI:190135"/>
    </ligand>
</feature>
<evidence type="ECO:0000256" key="4">
    <source>
        <dbReference type="ARBA" id="ARBA00023004"/>
    </source>
</evidence>
<organism evidence="8 9">
    <name type="scientific">Roseospira goensis</name>
    <dbReference type="NCBI Taxonomy" id="391922"/>
    <lineage>
        <taxon>Bacteria</taxon>
        <taxon>Pseudomonadati</taxon>
        <taxon>Pseudomonadota</taxon>
        <taxon>Alphaproteobacteria</taxon>
        <taxon>Rhodospirillales</taxon>
        <taxon>Rhodospirillaceae</taxon>
        <taxon>Roseospira</taxon>
    </lineage>
</organism>
<dbReference type="InterPro" id="IPR002023">
    <property type="entry name" value="NuoE-like"/>
</dbReference>
<sequence>MLAPHVGTPGALLPMLHALQETFGCIDESAVPLLADTLNLSRAEVHGVIGFYHDFRRTRPGRHIIKVCRAEACQAVGAESLLDHVRRSLRVDDGGTTADDAFTLQVVYCLGNCALGPAVMIDETLHGRVTPARFDTLAAEQREGAP</sequence>
<dbReference type="AlphaFoldDB" id="A0A7W6RXR2"/>
<comment type="cofactor">
    <cofactor evidence="6">
        <name>[2Fe-2S] cluster</name>
        <dbReference type="ChEBI" id="CHEBI:190135"/>
    </cofactor>
</comment>
<feature type="binding site" evidence="7">
    <location>
        <position position="73"/>
    </location>
    <ligand>
        <name>[2Fe-2S] cluster</name>
        <dbReference type="ChEBI" id="CHEBI:190135"/>
    </ligand>
</feature>
<dbReference type="CDD" id="cd03081">
    <property type="entry name" value="TRX_Fd_NuoE_FDH_gamma"/>
    <property type="match status" value="1"/>
</dbReference>
<comment type="cofactor">
    <cofactor evidence="7">
        <name>[2Fe-2S] cluster</name>
        <dbReference type="ChEBI" id="CHEBI:190135"/>
    </cofactor>
    <text evidence="7">Binds 1 [2Fe-2S] cluster.</text>
</comment>
<keyword evidence="9" id="KW-1185">Reference proteome</keyword>
<keyword evidence="2 7" id="KW-0001">2Fe-2S</keyword>
<keyword evidence="3 7" id="KW-0479">Metal-binding</keyword>
<dbReference type="GO" id="GO:0046872">
    <property type="term" value="F:metal ion binding"/>
    <property type="evidence" value="ECO:0007669"/>
    <property type="project" value="UniProtKB-KW"/>
</dbReference>
<proteinExistence type="inferred from homology"/>
<dbReference type="PIRSF" id="PIRSF000216">
    <property type="entry name" value="NADH_DH_24kDa"/>
    <property type="match status" value="1"/>
</dbReference>
<dbReference type="GO" id="GO:0016491">
    <property type="term" value="F:oxidoreductase activity"/>
    <property type="evidence" value="ECO:0007669"/>
    <property type="project" value="InterPro"/>
</dbReference>
<evidence type="ECO:0000256" key="2">
    <source>
        <dbReference type="ARBA" id="ARBA00022714"/>
    </source>
</evidence>
<evidence type="ECO:0000256" key="3">
    <source>
        <dbReference type="ARBA" id="ARBA00022723"/>
    </source>
</evidence>
<gene>
    <name evidence="8" type="ORF">GGD88_000814</name>
</gene>
<protein>
    <submittedName>
        <fullName evidence="8">Formate dehydrogenase subunit gamma</fullName>
    </submittedName>
</protein>
<dbReference type="InterPro" id="IPR041921">
    <property type="entry name" value="NuoE_N"/>
</dbReference>
<comment type="caution">
    <text evidence="8">The sequence shown here is derived from an EMBL/GenBank/DDBJ whole genome shotgun (WGS) entry which is preliminary data.</text>
</comment>
<feature type="binding site" evidence="7">
    <location>
        <position position="109"/>
    </location>
    <ligand>
        <name>[2Fe-2S] cluster</name>
        <dbReference type="ChEBI" id="CHEBI:190135"/>
    </ligand>
</feature>
<keyword evidence="5 7" id="KW-0411">Iron-sulfur</keyword>
<dbReference type="SUPFAM" id="SSF52833">
    <property type="entry name" value="Thioredoxin-like"/>
    <property type="match status" value="1"/>
</dbReference>
<dbReference type="Gene3D" id="3.40.30.10">
    <property type="entry name" value="Glutaredoxin"/>
    <property type="match status" value="1"/>
</dbReference>
<evidence type="ECO:0000313" key="8">
    <source>
        <dbReference type="EMBL" id="MBB4285097.1"/>
    </source>
</evidence>
<accession>A0A7W6RXR2</accession>
<comment type="similarity">
    <text evidence="1">Belongs to the complex I 24 kDa subunit family.</text>
</comment>